<dbReference type="SUPFAM" id="SSF50129">
    <property type="entry name" value="GroES-like"/>
    <property type="match status" value="1"/>
</dbReference>
<evidence type="ECO:0000256" key="8">
    <source>
        <dbReference type="SAM" id="Phobius"/>
    </source>
</evidence>
<evidence type="ECO:0000313" key="11">
    <source>
        <dbReference type="Proteomes" id="UP001583186"/>
    </source>
</evidence>
<dbReference type="InterPro" id="IPR013149">
    <property type="entry name" value="ADH-like_C"/>
</dbReference>
<dbReference type="Gene3D" id="3.40.50.720">
    <property type="entry name" value="NAD(P)-binding Rossmann-like Domain"/>
    <property type="match status" value="1"/>
</dbReference>
<keyword evidence="8" id="KW-1133">Transmembrane helix</keyword>
<dbReference type="EMBL" id="JAWCUI010000020">
    <property type="protein sequence ID" value="KAL1897144.1"/>
    <property type="molecule type" value="Genomic_DNA"/>
</dbReference>
<keyword evidence="4 6" id="KW-0862">Zinc</keyword>
<dbReference type="InterPro" id="IPR013154">
    <property type="entry name" value="ADH-like_N"/>
</dbReference>
<keyword evidence="8" id="KW-0472">Membrane</keyword>
<accession>A0ABR3Z966</accession>
<feature type="domain" description="Enoyl reductase (ER)" evidence="9">
    <location>
        <begin position="16"/>
        <end position="370"/>
    </location>
</feature>
<reference evidence="10 11" key="1">
    <citation type="journal article" date="2024" name="IMA Fungus">
        <title>IMA Genome - F19 : A genome assembly and annotation guide to empower mycologists, including annotated draft genome sequences of Ceratocystis pirilliformis, Diaporthe australafricana, Fusarium ophioides, Paecilomyces lecythidis, and Sporothrix stenoceras.</title>
        <authorList>
            <person name="Aylward J."/>
            <person name="Wilson A.M."/>
            <person name="Visagie C.M."/>
            <person name="Spraker J."/>
            <person name="Barnes I."/>
            <person name="Buitendag C."/>
            <person name="Ceriani C."/>
            <person name="Del Mar Angel L."/>
            <person name="du Plessis D."/>
            <person name="Fuchs T."/>
            <person name="Gasser K."/>
            <person name="Kramer D."/>
            <person name="Li W."/>
            <person name="Munsamy K."/>
            <person name="Piso A."/>
            <person name="Price J.L."/>
            <person name="Sonnekus B."/>
            <person name="Thomas C."/>
            <person name="van der Nest A."/>
            <person name="van Dijk A."/>
            <person name="van Heerden A."/>
            <person name="van Vuuren N."/>
            <person name="Yilmaz N."/>
            <person name="Duong T.A."/>
            <person name="van der Merwe N.A."/>
            <person name="Wingfield M.J."/>
            <person name="Wingfield B.D."/>
        </authorList>
    </citation>
    <scope>NUCLEOTIDE SEQUENCE [LARGE SCALE GENOMIC DNA]</scope>
    <source>
        <strain evidence="10 11">CMW 5346</strain>
    </source>
</reference>
<keyword evidence="8" id="KW-0812">Transmembrane</keyword>
<gene>
    <name evidence="10" type="ORF">Sste5346_004349</name>
</gene>
<dbReference type="SUPFAM" id="SSF51735">
    <property type="entry name" value="NAD(P)-binding Rossmann-fold domains"/>
    <property type="match status" value="1"/>
</dbReference>
<keyword evidence="5" id="KW-0560">Oxidoreductase</keyword>
<comment type="caution">
    <text evidence="10">The sequence shown here is derived from an EMBL/GenBank/DDBJ whole genome shotgun (WGS) entry which is preliminary data.</text>
</comment>
<dbReference type="PANTHER" id="PTHR42940:SF8">
    <property type="entry name" value="VACUOLAR PROTEIN SORTING-ASSOCIATED PROTEIN 11"/>
    <property type="match status" value="1"/>
</dbReference>
<name>A0ABR3Z966_9PEZI</name>
<evidence type="ECO:0000313" key="10">
    <source>
        <dbReference type="EMBL" id="KAL1897144.1"/>
    </source>
</evidence>
<feature type="region of interest" description="Disordered" evidence="7">
    <location>
        <begin position="376"/>
        <end position="403"/>
    </location>
</feature>
<dbReference type="InterPro" id="IPR011032">
    <property type="entry name" value="GroES-like_sf"/>
</dbReference>
<evidence type="ECO:0000256" key="6">
    <source>
        <dbReference type="RuleBase" id="RU361277"/>
    </source>
</evidence>
<dbReference type="SMART" id="SM00829">
    <property type="entry name" value="PKS_ER"/>
    <property type="match status" value="1"/>
</dbReference>
<dbReference type="PROSITE" id="PS00059">
    <property type="entry name" value="ADH_ZINC"/>
    <property type="match status" value="1"/>
</dbReference>
<dbReference type="InterPro" id="IPR020843">
    <property type="entry name" value="ER"/>
</dbReference>
<evidence type="ECO:0000259" key="9">
    <source>
        <dbReference type="SMART" id="SM00829"/>
    </source>
</evidence>
<feature type="transmembrane region" description="Helical" evidence="8">
    <location>
        <begin position="178"/>
        <end position="199"/>
    </location>
</feature>
<evidence type="ECO:0000256" key="4">
    <source>
        <dbReference type="ARBA" id="ARBA00022833"/>
    </source>
</evidence>
<evidence type="ECO:0000256" key="1">
    <source>
        <dbReference type="ARBA" id="ARBA00001947"/>
    </source>
</evidence>
<proteinExistence type="inferred from homology"/>
<dbReference type="PANTHER" id="PTHR42940">
    <property type="entry name" value="ALCOHOL DEHYDROGENASE 1-RELATED"/>
    <property type="match status" value="1"/>
</dbReference>
<sequence length="403" mass="42061">MAGTRTHRAAVLVERGHSPKFEVRTVPVPTVGPNDVLIRLSVTSVCGSDYGLAAGHMGPCRDILGHEGVGRIAELGKNAATLDKSLQIGQRVGLAWNRDVCGQCAFCMDPNNDAEARCSAKLFSGVASDGTFAEFAVAPVRYLLRLPAELNDVSDEDIVPIMCGGVTAYKAIKECGLLPGQFIAVVGAGGVGLLALMFAKAMGYRTIGIDVNAEKGVLAKEHARVDHYVDLSSLPKPVEGAPAANPFWSPVGDAVKKLTPNGLGVQAVLVASGAPAAYQSAFGMLAPFGAFMCVGISPIDKPVLFHPVAFIANGWRLLGSAVGKRGDILEALDFVKRGLVKPLTKPAKFSTIDQLVTDVGLGKVDGKYVIRLDDEEASDAKVPPPTATAVPVETAPEVTPTAA</sequence>
<protein>
    <recommendedName>
        <fullName evidence="9">Enoyl reductase (ER) domain-containing protein</fullName>
    </recommendedName>
</protein>
<dbReference type="InterPro" id="IPR036291">
    <property type="entry name" value="NAD(P)-bd_dom_sf"/>
</dbReference>
<evidence type="ECO:0000256" key="2">
    <source>
        <dbReference type="ARBA" id="ARBA00008072"/>
    </source>
</evidence>
<comment type="similarity">
    <text evidence="2 6">Belongs to the zinc-containing alcohol dehydrogenase family.</text>
</comment>
<dbReference type="Pfam" id="PF08240">
    <property type="entry name" value="ADH_N"/>
    <property type="match status" value="1"/>
</dbReference>
<organism evidence="10 11">
    <name type="scientific">Sporothrix stenoceras</name>
    <dbReference type="NCBI Taxonomy" id="5173"/>
    <lineage>
        <taxon>Eukaryota</taxon>
        <taxon>Fungi</taxon>
        <taxon>Dikarya</taxon>
        <taxon>Ascomycota</taxon>
        <taxon>Pezizomycotina</taxon>
        <taxon>Sordariomycetes</taxon>
        <taxon>Sordariomycetidae</taxon>
        <taxon>Ophiostomatales</taxon>
        <taxon>Ophiostomataceae</taxon>
        <taxon>Sporothrix</taxon>
    </lineage>
</organism>
<evidence type="ECO:0000256" key="5">
    <source>
        <dbReference type="ARBA" id="ARBA00023002"/>
    </source>
</evidence>
<dbReference type="Pfam" id="PF00107">
    <property type="entry name" value="ADH_zinc_N"/>
    <property type="match status" value="1"/>
</dbReference>
<feature type="compositionally biased region" description="Low complexity" evidence="7">
    <location>
        <begin position="387"/>
        <end position="403"/>
    </location>
</feature>
<dbReference type="InterPro" id="IPR002328">
    <property type="entry name" value="ADH_Zn_CS"/>
</dbReference>
<comment type="cofactor">
    <cofactor evidence="1 6">
        <name>Zn(2+)</name>
        <dbReference type="ChEBI" id="CHEBI:29105"/>
    </cofactor>
</comment>
<keyword evidence="11" id="KW-1185">Reference proteome</keyword>
<dbReference type="Gene3D" id="3.90.180.10">
    <property type="entry name" value="Medium-chain alcohol dehydrogenases, catalytic domain"/>
    <property type="match status" value="1"/>
</dbReference>
<dbReference type="Proteomes" id="UP001583186">
    <property type="component" value="Unassembled WGS sequence"/>
</dbReference>
<evidence type="ECO:0000256" key="7">
    <source>
        <dbReference type="SAM" id="MobiDB-lite"/>
    </source>
</evidence>
<keyword evidence="3 6" id="KW-0479">Metal-binding</keyword>
<evidence type="ECO:0000256" key="3">
    <source>
        <dbReference type="ARBA" id="ARBA00022723"/>
    </source>
</evidence>